<dbReference type="SUPFAM" id="SSF52833">
    <property type="entry name" value="Thioredoxin-like"/>
    <property type="match status" value="1"/>
</dbReference>
<feature type="transmembrane region" description="Helical" evidence="1">
    <location>
        <begin position="69"/>
        <end position="89"/>
    </location>
</feature>
<dbReference type="AlphaFoldDB" id="A0A0B4DRM6"/>
<protein>
    <recommendedName>
        <fullName evidence="4">Thioredoxin domain-containing protein</fullName>
    </recommendedName>
</protein>
<evidence type="ECO:0000313" key="3">
    <source>
        <dbReference type="Proteomes" id="UP000031202"/>
    </source>
</evidence>
<dbReference type="Gene3D" id="3.40.30.10">
    <property type="entry name" value="Glutaredoxin"/>
    <property type="match status" value="1"/>
</dbReference>
<evidence type="ECO:0000256" key="1">
    <source>
        <dbReference type="SAM" id="Phobius"/>
    </source>
</evidence>
<evidence type="ECO:0008006" key="4">
    <source>
        <dbReference type="Google" id="ProtNLM"/>
    </source>
</evidence>
<accession>A0A0B4DRM6</accession>
<keyword evidence="1" id="KW-0812">Transmembrane</keyword>
<dbReference type="RefSeq" id="WP_039416352.1">
    <property type="nucleotide sequence ID" value="NZ_JWSZ01000014.1"/>
</dbReference>
<sequence length="365" mass="38927">MVCIVAFIVVLVLSAVSAKYRRLLGTAWGCAWRRVTMRPCDTTFRDDVKNSLLAPLALRAPRLVRPASIAIEVVAWLMVLSLIVSLYLVGRSGLNLFVYGTCDKQNAQACSLAAQACSIDAGQPGFWESIGEGDVFGAFGREFASVGDTIATIPSRLRTWDAADFASADATYLGGYTAGRPTALEVLDPGCRYCAQLFRNMRDAGFDGTHNVTYLAYPIRGGFGDKFANSQLVATYLAATRAFEAERAAAGASNAAAAQTGDWYILEQLFTTQASDGSTTQEWMNAASAADATQRLQQWLTDDGYTADEVARIVALTGSPEVAASLQHARDVVENEIRTVSIPSLIAGGGLHAGLVDVDTLRGLG</sequence>
<dbReference type="Proteomes" id="UP000031202">
    <property type="component" value="Unassembled WGS sequence"/>
</dbReference>
<proteinExistence type="predicted"/>
<reference evidence="2 3" key="1">
    <citation type="submission" date="2014-12" db="EMBL/GenBank/DDBJ databases">
        <title>Genome sequencing of Microbacterium hominis TPW29.</title>
        <authorList>
            <person name="Tan P.W."/>
            <person name="Chan K.-G."/>
        </authorList>
    </citation>
    <scope>NUCLEOTIDE SEQUENCE [LARGE SCALE GENOMIC DNA]</scope>
    <source>
        <strain evidence="2 3">TPW29</strain>
    </source>
</reference>
<keyword evidence="1" id="KW-1133">Transmembrane helix</keyword>
<name>A0A0B4DRM6_9MICO</name>
<dbReference type="EMBL" id="JWSZ01000014">
    <property type="protein sequence ID" value="KIC56933.1"/>
    <property type="molecule type" value="Genomic_DNA"/>
</dbReference>
<organism evidence="2 3">
    <name type="scientific">Microbacterium hominis</name>
    <dbReference type="NCBI Taxonomy" id="162426"/>
    <lineage>
        <taxon>Bacteria</taxon>
        <taxon>Bacillati</taxon>
        <taxon>Actinomycetota</taxon>
        <taxon>Actinomycetes</taxon>
        <taxon>Micrococcales</taxon>
        <taxon>Microbacteriaceae</taxon>
        <taxon>Microbacterium</taxon>
    </lineage>
</organism>
<keyword evidence="1" id="KW-0472">Membrane</keyword>
<gene>
    <name evidence="2" type="ORF">RM52_11700</name>
</gene>
<comment type="caution">
    <text evidence="2">The sequence shown here is derived from an EMBL/GenBank/DDBJ whole genome shotgun (WGS) entry which is preliminary data.</text>
</comment>
<dbReference type="InterPro" id="IPR036249">
    <property type="entry name" value="Thioredoxin-like_sf"/>
</dbReference>
<evidence type="ECO:0000313" key="2">
    <source>
        <dbReference type="EMBL" id="KIC56933.1"/>
    </source>
</evidence>